<sequence>MGYGKLIRFGSTESLPSVTDEKPRRRRLLLLGSVAILFLLLSAVSAVVLVYRSQHATHVKMLRIPKPTQAISQTCDLTQYPSLCIVSLVEFPGATQATRPELVHISVNMTLHHVGNAFYAANAITNLDMEPLFHSAYRDCLELLDSSIDHLSKSLAFVAPTVQQAELGDDEGSQEDVLTWLSAALTNQDTCSDGLDDVADGPMKEHLTDKIKDLSQLVSNALAIVALSKSDDLTTIPIINKRRKLLSLHSPPAIGDRVIVDGFPSWVEKRDRRLLESPVSEIQADFVVSKTSNSSDTYKTIGEAVRAAPKKSKRRIIIYVMAGKYDENVKIGTKKTNIMIIGDGRGRTVVASSKSVYDKLTTFRTATFAATGAGFIARDISFENFAGPKKHQAVALRIGADHSVVFHCNIIGYQDTLYVHSQRQFYRECNIYGTVDFVFGNAAVVLQNCSLYARKPMEKQKCTVTAQNRKDPNQNTGISLHNCQILPAHDLVPVMDKYPTYLGRPWKKYSRVVVILSYIGQHVDPAGWLKWNGKFALNTLYYGEYMNYGPGAGVDKRVKWPGFRIITLPEEADKFTVKKFISGSSWLPSTGVAFIYGLSD</sequence>
<dbReference type="Pfam" id="PF04043">
    <property type="entry name" value="PMEI"/>
    <property type="match status" value="1"/>
</dbReference>
<reference evidence="11" key="1">
    <citation type="journal article" date="2016" name="Nature">
        <title>The genome of the seagrass Zostera marina reveals angiosperm adaptation to the sea.</title>
        <authorList>
            <person name="Olsen J.L."/>
            <person name="Rouze P."/>
            <person name="Verhelst B."/>
            <person name="Lin Y.-C."/>
            <person name="Bayer T."/>
            <person name="Collen J."/>
            <person name="Dattolo E."/>
            <person name="De Paoli E."/>
            <person name="Dittami S."/>
            <person name="Maumus F."/>
            <person name="Michel G."/>
            <person name="Kersting A."/>
            <person name="Lauritano C."/>
            <person name="Lohaus R."/>
            <person name="Toepel M."/>
            <person name="Tonon T."/>
            <person name="Vanneste K."/>
            <person name="Amirebrahimi M."/>
            <person name="Brakel J."/>
            <person name="Bostroem C."/>
            <person name="Chovatia M."/>
            <person name="Grimwood J."/>
            <person name="Jenkins J.W."/>
            <person name="Jueterbock A."/>
            <person name="Mraz A."/>
            <person name="Stam W.T."/>
            <person name="Tice H."/>
            <person name="Bornberg-Bauer E."/>
            <person name="Green P.J."/>
            <person name="Pearson G.A."/>
            <person name="Procaccini G."/>
            <person name="Duarte C.M."/>
            <person name="Schmutz J."/>
            <person name="Reusch T.B.H."/>
            <person name="Van de Peer Y."/>
        </authorList>
    </citation>
    <scope>NUCLEOTIDE SEQUENCE [LARGE SCALE GENOMIC DNA]</scope>
    <source>
        <strain evidence="11">cv. Finnish</strain>
    </source>
</reference>
<dbReference type="FunFam" id="2.160.20.10:FF:000001">
    <property type="entry name" value="Pectinesterase"/>
    <property type="match status" value="1"/>
</dbReference>
<comment type="similarity">
    <text evidence="2">In the N-terminal section; belongs to the PMEI family.</text>
</comment>
<dbReference type="InterPro" id="IPR012334">
    <property type="entry name" value="Pectin_lyas_fold"/>
</dbReference>
<dbReference type="InterPro" id="IPR033131">
    <property type="entry name" value="Pectinesterase_Asp_AS"/>
</dbReference>
<dbReference type="CDD" id="cd15798">
    <property type="entry name" value="PMEI-like_3"/>
    <property type="match status" value="1"/>
</dbReference>
<comment type="similarity">
    <text evidence="3">In the C-terminal section; belongs to the pectinesterase family.</text>
</comment>
<evidence type="ECO:0000313" key="11">
    <source>
        <dbReference type="Proteomes" id="UP000036987"/>
    </source>
</evidence>
<organism evidence="10 11">
    <name type="scientific">Zostera marina</name>
    <name type="common">Eelgrass</name>
    <dbReference type="NCBI Taxonomy" id="29655"/>
    <lineage>
        <taxon>Eukaryota</taxon>
        <taxon>Viridiplantae</taxon>
        <taxon>Streptophyta</taxon>
        <taxon>Embryophyta</taxon>
        <taxon>Tracheophyta</taxon>
        <taxon>Spermatophyta</taxon>
        <taxon>Magnoliopsida</taxon>
        <taxon>Liliopsida</taxon>
        <taxon>Zosteraceae</taxon>
        <taxon>Zostera</taxon>
    </lineage>
</organism>
<dbReference type="STRING" id="29655.A0A0K9P177"/>
<evidence type="ECO:0000256" key="4">
    <source>
        <dbReference type="ARBA" id="ARBA00022801"/>
    </source>
</evidence>
<dbReference type="OrthoDB" id="2019149at2759"/>
<evidence type="ECO:0000313" key="10">
    <source>
        <dbReference type="EMBL" id="KMZ62729.1"/>
    </source>
</evidence>
<evidence type="ECO:0000259" key="9">
    <source>
        <dbReference type="SMART" id="SM00856"/>
    </source>
</evidence>
<evidence type="ECO:0000256" key="6">
    <source>
        <dbReference type="PROSITE-ProRule" id="PRU10040"/>
    </source>
</evidence>
<dbReference type="Proteomes" id="UP000036987">
    <property type="component" value="Unassembled WGS sequence"/>
</dbReference>
<evidence type="ECO:0000256" key="5">
    <source>
        <dbReference type="ARBA" id="ARBA00023085"/>
    </source>
</evidence>
<keyword evidence="8" id="KW-0812">Transmembrane</keyword>
<evidence type="ECO:0000256" key="2">
    <source>
        <dbReference type="ARBA" id="ARBA00006027"/>
    </source>
</evidence>
<dbReference type="InterPro" id="IPR000070">
    <property type="entry name" value="Pectinesterase_cat"/>
</dbReference>
<dbReference type="SMART" id="SM00856">
    <property type="entry name" value="PMEI"/>
    <property type="match status" value="1"/>
</dbReference>
<feature type="transmembrane region" description="Helical" evidence="8">
    <location>
        <begin position="28"/>
        <end position="51"/>
    </location>
</feature>
<dbReference type="InterPro" id="IPR011050">
    <property type="entry name" value="Pectin_lyase_fold/virulence"/>
</dbReference>
<comment type="pathway">
    <text evidence="1 7">Glycan metabolism; pectin degradation; 2-dehydro-3-deoxy-D-gluconate from pectin: step 1/5.</text>
</comment>
<dbReference type="GO" id="GO:0046910">
    <property type="term" value="F:pectinesterase inhibitor activity"/>
    <property type="evidence" value="ECO:0000318"/>
    <property type="project" value="GO_Central"/>
</dbReference>
<dbReference type="InterPro" id="IPR035513">
    <property type="entry name" value="Invertase/methylesterase_inhib"/>
</dbReference>
<dbReference type="AlphaFoldDB" id="A0A0K9P177"/>
<dbReference type="GO" id="GO:0042545">
    <property type="term" value="P:cell wall modification"/>
    <property type="evidence" value="ECO:0007669"/>
    <property type="project" value="UniProtKB-UniRule"/>
</dbReference>
<dbReference type="SUPFAM" id="SSF51126">
    <property type="entry name" value="Pectin lyase-like"/>
    <property type="match status" value="1"/>
</dbReference>
<evidence type="ECO:0000256" key="7">
    <source>
        <dbReference type="RuleBase" id="RU000589"/>
    </source>
</evidence>
<dbReference type="SUPFAM" id="SSF101148">
    <property type="entry name" value="Plant invertase/pectin methylesterase inhibitor"/>
    <property type="match status" value="1"/>
</dbReference>
<dbReference type="GO" id="GO:0030599">
    <property type="term" value="F:pectinesterase activity"/>
    <property type="evidence" value="ECO:0000318"/>
    <property type="project" value="GO_Central"/>
</dbReference>
<keyword evidence="5 7" id="KW-0063">Aspartyl esterase</keyword>
<evidence type="ECO:0000256" key="3">
    <source>
        <dbReference type="ARBA" id="ARBA00007786"/>
    </source>
</evidence>
<dbReference type="GO" id="GO:0045490">
    <property type="term" value="P:pectin catabolic process"/>
    <property type="evidence" value="ECO:0007669"/>
    <property type="project" value="UniProtKB-UniRule"/>
</dbReference>
<dbReference type="NCBIfam" id="TIGR01614">
    <property type="entry name" value="PME_inhib"/>
    <property type="match status" value="1"/>
</dbReference>
<keyword evidence="8" id="KW-0472">Membrane</keyword>
<dbReference type="PANTHER" id="PTHR31707">
    <property type="entry name" value="PECTINESTERASE"/>
    <property type="match status" value="1"/>
</dbReference>
<evidence type="ECO:0000256" key="1">
    <source>
        <dbReference type="ARBA" id="ARBA00005184"/>
    </source>
</evidence>
<feature type="domain" description="Pectinesterase inhibitor" evidence="9">
    <location>
        <begin position="66"/>
        <end position="224"/>
    </location>
</feature>
<gene>
    <name evidence="10" type="ORF">ZOSMA_44G01300</name>
</gene>
<name>A0A0K9P177_ZOSMR</name>
<dbReference type="EC" id="3.1.1.11" evidence="7"/>
<keyword evidence="8" id="KW-1133">Transmembrane helix</keyword>
<comment type="caution">
    <text evidence="10">The sequence shown here is derived from an EMBL/GenBank/DDBJ whole genome shotgun (WGS) entry which is preliminary data.</text>
</comment>
<dbReference type="InterPro" id="IPR006501">
    <property type="entry name" value="Pectinesterase_inhib_dom"/>
</dbReference>
<dbReference type="EMBL" id="LFYR01001330">
    <property type="protein sequence ID" value="KMZ62729.1"/>
    <property type="molecule type" value="Genomic_DNA"/>
</dbReference>
<dbReference type="Gene3D" id="2.160.20.10">
    <property type="entry name" value="Single-stranded right-handed beta-helix, Pectin lyase-like"/>
    <property type="match status" value="1"/>
</dbReference>
<comment type="catalytic activity">
    <reaction evidence="7">
        <text>[(1-&gt;4)-alpha-D-galacturonosyl methyl ester](n) + n H2O = [(1-&gt;4)-alpha-D-galacturonosyl](n) + n methanol + n H(+)</text>
        <dbReference type="Rhea" id="RHEA:22380"/>
        <dbReference type="Rhea" id="RHEA-COMP:14570"/>
        <dbReference type="Rhea" id="RHEA-COMP:14573"/>
        <dbReference type="ChEBI" id="CHEBI:15377"/>
        <dbReference type="ChEBI" id="CHEBI:15378"/>
        <dbReference type="ChEBI" id="CHEBI:17790"/>
        <dbReference type="ChEBI" id="CHEBI:140522"/>
        <dbReference type="ChEBI" id="CHEBI:140523"/>
        <dbReference type="EC" id="3.1.1.11"/>
    </reaction>
</comment>
<accession>A0A0K9P177</accession>
<keyword evidence="11" id="KW-1185">Reference proteome</keyword>
<dbReference type="PROSITE" id="PS00503">
    <property type="entry name" value="PECTINESTERASE_2"/>
    <property type="match status" value="1"/>
</dbReference>
<evidence type="ECO:0000256" key="8">
    <source>
        <dbReference type="SAM" id="Phobius"/>
    </source>
</evidence>
<dbReference type="Pfam" id="PF01095">
    <property type="entry name" value="Pectinesterase"/>
    <property type="match status" value="1"/>
</dbReference>
<keyword evidence="4 7" id="KW-0378">Hydrolase</keyword>
<dbReference type="Gene3D" id="1.20.140.40">
    <property type="entry name" value="Invertase/pectin methylesterase inhibitor family protein"/>
    <property type="match status" value="1"/>
</dbReference>
<protein>
    <recommendedName>
        <fullName evidence="7">Pectinesterase</fullName>
        <ecNumber evidence="7">3.1.1.11</ecNumber>
    </recommendedName>
</protein>
<dbReference type="OMA" id="RECEVAG"/>
<dbReference type="UniPathway" id="UPA00545">
    <property type="reaction ID" value="UER00823"/>
</dbReference>
<proteinExistence type="inferred from homology"/>
<feature type="active site" evidence="6">
    <location>
        <position position="436"/>
    </location>
</feature>